<evidence type="ECO:0000313" key="2">
    <source>
        <dbReference type="EMBL" id="CEI71740.1"/>
    </source>
</evidence>
<proteinExistence type="predicted"/>
<name>A0A2P2BMW1_9FIRM</name>
<reference evidence="2 3" key="1">
    <citation type="submission" date="2014-09" db="EMBL/GenBank/DDBJ databases">
        <authorList>
            <person name="Hornung B.V."/>
        </authorList>
    </citation>
    <scope>NUCLEOTIDE SEQUENCE [LARGE SCALE GENOMIC DNA]</scope>
    <source>
        <strain evidence="2 3">FRIFI</strain>
    </source>
</reference>
<sequence length="103" mass="12548">MAVFKMKQDDEWKRNYILEFNDMRDNYEYKLQLKDVEIERLKSEILRLRDSKNTLKPRDKQISDRDIQLIKDLRVCKLSYSEISKRTKWSKATVSRVLNGLYD</sequence>
<keyword evidence="1" id="KW-0175">Coiled coil</keyword>
<keyword evidence="3" id="KW-1185">Reference proteome</keyword>
<evidence type="ECO:0008006" key="4">
    <source>
        <dbReference type="Google" id="ProtNLM"/>
    </source>
</evidence>
<dbReference type="RefSeq" id="WP_092922577.1">
    <property type="nucleotide sequence ID" value="NZ_FJTZ01000011.1"/>
</dbReference>
<evidence type="ECO:0000313" key="3">
    <source>
        <dbReference type="Proteomes" id="UP000245695"/>
    </source>
</evidence>
<organism evidence="2 3">
    <name type="scientific">Romboutsia hominis</name>
    <dbReference type="NCBI Taxonomy" id="1507512"/>
    <lineage>
        <taxon>Bacteria</taxon>
        <taxon>Bacillati</taxon>
        <taxon>Bacillota</taxon>
        <taxon>Clostridia</taxon>
        <taxon>Peptostreptococcales</taxon>
        <taxon>Peptostreptococcaceae</taxon>
        <taxon>Romboutsia</taxon>
    </lineage>
</organism>
<dbReference type="EMBL" id="LN650648">
    <property type="protein sequence ID" value="CEI71740.1"/>
    <property type="molecule type" value="Genomic_DNA"/>
</dbReference>
<feature type="coiled-coil region" evidence="1">
    <location>
        <begin position="24"/>
        <end position="51"/>
    </location>
</feature>
<dbReference type="Proteomes" id="UP000245695">
    <property type="component" value="Chromosome 1"/>
</dbReference>
<dbReference type="AlphaFoldDB" id="A0A2P2BMW1"/>
<evidence type="ECO:0000256" key="1">
    <source>
        <dbReference type="SAM" id="Coils"/>
    </source>
</evidence>
<protein>
    <recommendedName>
        <fullName evidence="4">Homeodomain-like</fullName>
    </recommendedName>
</protein>
<accession>A0A2P2BMW1</accession>
<dbReference type="KEGG" id="rhom:FRIFI_0188"/>
<gene>
    <name evidence="2" type="ORF">FRIFI_0188</name>
</gene>